<keyword evidence="3" id="KW-1185">Reference proteome</keyword>
<feature type="transmembrane region" description="Helical" evidence="1">
    <location>
        <begin position="65"/>
        <end position="82"/>
    </location>
</feature>
<evidence type="ECO:0000313" key="2">
    <source>
        <dbReference type="EMBL" id="ABR56916.1"/>
    </source>
</evidence>
<sequence>MEFIQIIAIVLAVFALSRIILQVKNSNMTFDAALFWVFIWISILTSVIFPSMLGKLAILTGVGRGVDVIIYLSIMMLFYLLYRTYVKMENMEREITKLVREIAINEREENKTVNKVKK</sequence>
<name>A6UWP4_META3</name>
<dbReference type="OrthoDB" id="78194at2157"/>
<dbReference type="Pfam" id="PF10066">
    <property type="entry name" value="DUF2304"/>
    <property type="match status" value="1"/>
</dbReference>
<dbReference type="Proteomes" id="UP000001106">
    <property type="component" value="Chromosome"/>
</dbReference>
<dbReference type="HOGENOM" id="CLU_134280_4_0_2"/>
<dbReference type="InterPro" id="IPR019277">
    <property type="entry name" value="DUF2304"/>
</dbReference>
<keyword evidence="1" id="KW-0812">Transmembrane</keyword>
<proteinExistence type="predicted"/>
<keyword evidence="1" id="KW-1133">Transmembrane helix</keyword>
<dbReference type="AlphaFoldDB" id="A6UWP4"/>
<dbReference type="EMBL" id="CP000743">
    <property type="protein sequence ID" value="ABR56916.1"/>
    <property type="molecule type" value="Genomic_DNA"/>
</dbReference>
<dbReference type="eggNOG" id="arCOG05092">
    <property type="taxonomic scope" value="Archaea"/>
</dbReference>
<evidence type="ECO:0000256" key="1">
    <source>
        <dbReference type="SAM" id="Phobius"/>
    </source>
</evidence>
<dbReference type="STRING" id="419665.Maeo_1340"/>
<feature type="transmembrane region" description="Helical" evidence="1">
    <location>
        <begin position="33"/>
        <end position="53"/>
    </location>
</feature>
<protein>
    <recommendedName>
        <fullName evidence="4">DUF2304 domain-containing protein</fullName>
    </recommendedName>
</protein>
<reference evidence="2" key="1">
    <citation type="submission" date="2007-06" db="EMBL/GenBank/DDBJ databases">
        <title>Complete sequence of Methanococcus aeolicus Nankai-3.</title>
        <authorList>
            <consortium name="US DOE Joint Genome Institute"/>
            <person name="Copeland A."/>
            <person name="Lucas S."/>
            <person name="Lapidus A."/>
            <person name="Barry K."/>
            <person name="Glavina del Rio T."/>
            <person name="Dalin E."/>
            <person name="Tice H."/>
            <person name="Pitluck S."/>
            <person name="Chain P."/>
            <person name="Malfatti S."/>
            <person name="Shin M."/>
            <person name="Vergez L."/>
            <person name="Schmutz J."/>
            <person name="Larimer F."/>
            <person name="Land M."/>
            <person name="Hauser L."/>
            <person name="Kyrpides N."/>
            <person name="Lykidis A."/>
            <person name="Sieprawska-Lupa M."/>
            <person name="Whitman W.B."/>
            <person name="Richardson P."/>
        </authorList>
    </citation>
    <scope>NUCLEOTIDE SEQUENCE [LARGE SCALE GENOMIC DNA]</scope>
    <source>
        <strain evidence="2">Nankai-3</strain>
    </source>
</reference>
<keyword evidence="1" id="KW-0472">Membrane</keyword>
<gene>
    <name evidence="2" type="ordered locus">Maeo_1340</name>
</gene>
<dbReference type="KEGG" id="mae:Maeo_1340"/>
<evidence type="ECO:0000313" key="3">
    <source>
        <dbReference type="Proteomes" id="UP000001106"/>
    </source>
</evidence>
<organism evidence="2 3">
    <name type="scientific">Methanococcus aeolicus (strain ATCC BAA-1280 / DSM 17508 / OCM 812 / Nankai-3)</name>
    <dbReference type="NCBI Taxonomy" id="419665"/>
    <lineage>
        <taxon>Archaea</taxon>
        <taxon>Methanobacteriati</taxon>
        <taxon>Methanobacteriota</taxon>
        <taxon>Methanomada group</taxon>
        <taxon>Methanococci</taxon>
        <taxon>Methanococcales</taxon>
        <taxon>Methanococcaceae</taxon>
        <taxon>Methanococcus</taxon>
    </lineage>
</organism>
<dbReference type="GeneID" id="5326899"/>
<accession>A6UWP4</accession>
<feature type="transmembrane region" description="Helical" evidence="1">
    <location>
        <begin position="6"/>
        <end position="21"/>
    </location>
</feature>
<evidence type="ECO:0008006" key="4">
    <source>
        <dbReference type="Google" id="ProtNLM"/>
    </source>
</evidence>
<dbReference type="RefSeq" id="WP_011974048.1">
    <property type="nucleotide sequence ID" value="NC_009635.1"/>
</dbReference>